<dbReference type="EMBL" id="SNYF01000008">
    <property type="protein sequence ID" value="TDQ15078.1"/>
    <property type="molecule type" value="Genomic_DNA"/>
</dbReference>
<comment type="similarity">
    <text evidence="1">Belongs to the NmrA-type oxidoreductase family.</text>
</comment>
<dbReference type="InterPro" id="IPR036291">
    <property type="entry name" value="NAD(P)-bd_dom_sf"/>
</dbReference>
<dbReference type="Gene3D" id="3.40.50.720">
    <property type="entry name" value="NAD(P)-binding Rossmann-like Domain"/>
    <property type="match status" value="1"/>
</dbReference>
<dbReference type="CDD" id="cd05251">
    <property type="entry name" value="NmrA_like_SDR_a"/>
    <property type="match status" value="1"/>
</dbReference>
<name>A0A4R6T2V3_9BACT</name>
<dbReference type="InterPro" id="IPR051164">
    <property type="entry name" value="NmrA-like_oxidored"/>
</dbReference>
<gene>
    <name evidence="4" type="ORF">DFQ04_2964</name>
</gene>
<dbReference type="AlphaFoldDB" id="A0A4R6T2V3"/>
<sequence>MEKKIIAVVGATGLQGKGVVDALKKEGSFTVRAITRNPSNYQGNADEVVQGDLKDLDSLTQAFEGAYGVFVVTNFWEGADEKAQGKIAIQAAKNAKVNHFIWSTLPNVEKISNGKFEVPHFTGKAEVDQLVIDAGFENYTFVQPPFYFQNLTGQLGAQTQQDGSLGWTLPIHVSKKVIHMADIHDLGKVVAGAFLNPEKVGKGIYLALATELNSFQDVILAFKENGKEYTFNEVPAEVFSTFFEGAEEIAQMFSYFDSYQYMGPDSSERIQLANEIATEEFKSLKDWIKENK</sequence>
<protein>
    <submittedName>
        <fullName evidence="4">Uncharacterized protein YbjT (DUF2867 family)</fullName>
    </submittedName>
</protein>
<dbReference type="PANTHER" id="PTHR42748:SF7">
    <property type="entry name" value="NMRA LIKE REDOX SENSOR 1-RELATED"/>
    <property type="match status" value="1"/>
</dbReference>
<dbReference type="Proteomes" id="UP000294535">
    <property type="component" value="Unassembled WGS sequence"/>
</dbReference>
<evidence type="ECO:0000313" key="4">
    <source>
        <dbReference type="EMBL" id="TDQ15078.1"/>
    </source>
</evidence>
<evidence type="ECO:0000256" key="1">
    <source>
        <dbReference type="ARBA" id="ARBA00006328"/>
    </source>
</evidence>
<evidence type="ECO:0000256" key="2">
    <source>
        <dbReference type="ARBA" id="ARBA00022857"/>
    </source>
</evidence>
<dbReference type="SUPFAM" id="SSF51735">
    <property type="entry name" value="NAD(P)-binding Rossmann-fold domains"/>
    <property type="match status" value="1"/>
</dbReference>
<keyword evidence="5" id="KW-1185">Reference proteome</keyword>
<comment type="caution">
    <text evidence="4">The sequence shown here is derived from an EMBL/GenBank/DDBJ whole genome shotgun (WGS) entry which is preliminary data.</text>
</comment>
<evidence type="ECO:0000259" key="3">
    <source>
        <dbReference type="Pfam" id="PF05368"/>
    </source>
</evidence>
<dbReference type="InterPro" id="IPR008030">
    <property type="entry name" value="NmrA-like"/>
</dbReference>
<dbReference type="OrthoDB" id="9798669at2"/>
<dbReference type="PANTHER" id="PTHR42748">
    <property type="entry name" value="NITROGEN METABOLITE REPRESSION PROTEIN NMRA FAMILY MEMBER"/>
    <property type="match status" value="1"/>
</dbReference>
<evidence type="ECO:0000313" key="5">
    <source>
        <dbReference type="Proteomes" id="UP000294535"/>
    </source>
</evidence>
<proteinExistence type="inferred from homology"/>
<reference evidence="4 5" key="1">
    <citation type="submission" date="2019-03" db="EMBL/GenBank/DDBJ databases">
        <title>Genomic Encyclopedia of Type Strains, Phase III (KMG-III): the genomes of soil and plant-associated and newly described type strains.</title>
        <authorList>
            <person name="Whitman W."/>
        </authorList>
    </citation>
    <scope>NUCLEOTIDE SEQUENCE [LARGE SCALE GENOMIC DNA]</scope>
    <source>
        <strain evidence="4 5">CECT 8446</strain>
    </source>
</reference>
<accession>A0A4R6T2V3</accession>
<dbReference type="Gene3D" id="3.90.25.10">
    <property type="entry name" value="UDP-galactose 4-epimerase, domain 1"/>
    <property type="match status" value="1"/>
</dbReference>
<feature type="domain" description="NmrA-like" evidence="3">
    <location>
        <begin position="2"/>
        <end position="273"/>
    </location>
</feature>
<dbReference type="RefSeq" id="WP_133557155.1">
    <property type="nucleotide sequence ID" value="NZ_SNYF01000008.1"/>
</dbReference>
<dbReference type="Pfam" id="PF05368">
    <property type="entry name" value="NmrA"/>
    <property type="match status" value="1"/>
</dbReference>
<organism evidence="4 5">
    <name type="scientific">Algoriphagus boseongensis</name>
    <dbReference type="NCBI Taxonomy" id="1442587"/>
    <lineage>
        <taxon>Bacteria</taxon>
        <taxon>Pseudomonadati</taxon>
        <taxon>Bacteroidota</taxon>
        <taxon>Cytophagia</taxon>
        <taxon>Cytophagales</taxon>
        <taxon>Cyclobacteriaceae</taxon>
        <taxon>Algoriphagus</taxon>
    </lineage>
</organism>
<keyword evidence="2" id="KW-0521">NADP</keyword>